<reference evidence="2" key="2">
    <citation type="journal article" date="2023" name="Science">
        <title>Genomic signatures of disease resistance in endangered staghorn corals.</title>
        <authorList>
            <person name="Vollmer S.V."/>
            <person name="Selwyn J.D."/>
            <person name="Despard B.A."/>
            <person name="Roesel C.L."/>
        </authorList>
    </citation>
    <scope>NUCLEOTIDE SEQUENCE</scope>
    <source>
        <strain evidence="2">K2</strain>
    </source>
</reference>
<sequence>MVDKRLLEIKTSSVFTRIHRSIQHHEVRVSFVQQSFKKETTPPTIIPERVHKFTPGSLYEPSHDMLSPDQVVIKEASCQFESLPQKEGHSELSSFLARKNMNYSLKAGQAVAVMVGDISPSESGLLFHGVTSSDALGHQLSSGKDSTDNKVCHSGANHHFADPRNNQDSKRHQNGHERKTGEAVPSILQRISTLLRFLGICSPSTRKSLQGLDYVSSTGAQAFEELFDVVERICDLGKGCAESATPWKALPQGGQQGEHLHKDTDWCAFLHSALAEVESALAEVENLTNDNKEELSFKVTQTTGNILLVQNWAMKYFRKKYQESQIDWFGKHSIPWHISVAFRKRNEQIQLLTFCHILKSCTQDSSTVLVLMANVIKQLKSTMPPVDSMFYQQDNAGCYRCRPVLFAQSSTAADKVLQYGILIFPMEKGAGPHKINGVSSLSNIAYTTEGIHVWREHNIGPGKLNPGVEVITARLPALKVNKSYPSTSTVVTQNHTSSSTEGLQDDTTKETGASTNWFSNAKHCMTKQQSSPRVPPPTQRSRREHSGTNPECTHPQYRHAVLDHGLDTQSRCFTAHSVHSNTEVIFD</sequence>
<dbReference type="Proteomes" id="UP001249851">
    <property type="component" value="Unassembled WGS sequence"/>
</dbReference>
<evidence type="ECO:0000313" key="2">
    <source>
        <dbReference type="EMBL" id="KAK2560658.1"/>
    </source>
</evidence>
<feature type="region of interest" description="Disordered" evidence="1">
    <location>
        <begin position="485"/>
        <end position="555"/>
    </location>
</feature>
<evidence type="ECO:0000313" key="3">
    <source>
        <dbReference type="Proteomes" id="UP001249851"/>
    </source>
</evidence>
<dbReference type="EMBL" id="JARQWQ010000035">
    <property type="protein sequence ID" value="KAK2560658.1"/>
    <property type="molecule type" value="Genomic_DNA"/>
</dbReference>
<name>A0AAD9V481_ACRCE</name>
<feature type="compositionally biased region" description="Polar residues" evidence="1">
    <location>
        <begin position="485"/>
        <end position="502"/>
    </location>
</feature>
<reference evidence="2" key="1">
    <citation type="journal article" date="2023" name="G3 (Bethesda)">
        <title>Whole genome assembly and annotation of the endangered Caribbean coral Acropora cervicornis.</title>
        <authorList>
            <person name="Selwyn J.D."/>
            <person name="Vollmer S.V."/>
        </authorList>
    </citation>
    <scope>NUCLEOTIDE SEQUENCE</scope>
    <source>
        <strain evidence="2">K2</strain>
    </source>
</reference>
<feature type="compositionally biased region" description="Polar residues" evidence="1">
    <location>
        <begin position="510"/>
        <end position="519"/>
    </location>
</feature>
<evidence type="ECO:0000256" key="1">
    <source>
        <dbReference type="SAM" id="MobiDB-lite"/>
    </source>
</evidence>
<feature type="region of interest" description="Disordered" evidence="1">
    <location>
        <begin position="138"/>
        <end position="182"/>
    </location>
</feature>
<organism evidence="2 3">
    <name type="scientific">Acropora cervicornis</name>
    <name type="common">Staghorn coral</name>
    <dbReference type="NCBI Taxonomy" id="6130"/>
    <lineage>
        <taxon>Eukaryota</taxon>
        <taxon>Metazoa</taxon>
        <taxon>Cnidaria</taxon>
        <taxon>Anthozoa</taxon>
        <taxon>Hexacorallia</taxon>
        <taxon>Scleractinia</taxon>
        <taxon>Astrocoeniina</taxon>
        <taxon>Acroporidae</taxon>
        <taxon>Acropora</taxon>
    </lineage>
</organism>
<dbReference type="AlphaFoldDB" id="A0AAD9V481"/>
<feature type="compositionally biased region" description="Basic and acidic residues" evidence="1">
    <location>
        <begin position="159"/>
        <end position="181"/>
    </location>
</feature>
<gene>
    <name evidence="2" type="ORF">P5673_016414</name>
</gene>
<proteinExistence type="predicted"/>
<keyword evidence="3" id="KW-1185">Reference proteome</keyword>
<accession>A0AAD9V481</accession>
<comment type="caution">
    <text evidence="2">The sequence shown here is derived from an EMBL/GenBank/DDBJ whole genome shotgun (WGS) entry which is preliminary data.</text>
</comment>
<protein>
    <submittedName>
        <fullName evidence="2">Uncharacterized protein</fullName>
    </submittedName>
</protein>